<dbReference type="PANTHER" id="PTHR31285">
    <property type="entry name" value="NICOTINAMIDE MONONUCLEOTIDE ADENYLYLTRANSFERASE"/>
    <property type="match status" value="1"/>
</dbReference>
<reference evidence="1 2" key="1">
    <citation type="submission" date="2023-03" db="EMBL/GenBank/DDBJ databases">
        <title>Mating type loci evolution in Malassezia.</title>
        <authorList>
            <person name="Coelho M.A."/>
        </authorList>
    </citation>
    <scope>NUCLEOTIDE SEQUENCE [LARGE SCALE GENOMIC DNA]</scope>
    <source>
        <strain evidence="1 2">CBS 13387</strain>
    </source>
</reference>
<dbReference type="AlphaFoldDB" id="A0AAJ5Z2Q7"/>
<accession>A0AAJ5Z2Q7</accession>
<dbReference type="GO" id="GO:0016887">
    <property type="term" value="F:ATP hydrolysis activity"/>
    <property type="evidence" value="ECO:0007669"/>
    <property type="project" value="TreeGrafter"/>
</dbReference>
<dbReference type="InterPro" id="IPR014729">
    <property type="entry name" value="Rossmann-like_a/b/a_fold"/>
</dbReference>
<dbReference type="EMBL" id="CP119922">
    <property type="protein sequence ID" value="WFD17341.1"/>
    <property type="molecule type" value="Genomic_DNA"/>
</dbReference>
<dbReference type="EC" id="2.7.7.1" evidence="1"/>
<keyword evidence="1" id="KW-0548">Nucleotidyltransferase</keyword>
<dbReference type="PANTHER" id="PTHR31285:SF0">
    <property type="entry name" value="NICOTINAMIDE MONONUCLEOTIDE ADENYLYLTRANSFERASE"/>
    <property type="match status" value="1"/>
</dbReference>
<dbReference type="SUPFAM" id="SSF52374">
    <property type="entry name" value="Nucleotidylyl transferase"/>
    <property type="match status" value="1"/>
</dbReference>
<dbReference type="Proteomes" id="UP001217582">
    <property type="component" value="Chromosome 7"/>
</dbReference>
<name>A0AAJ5Z2Q7_9BASI</name>
<protein>
    <submittedName>
        <fullName evidence="1">Nicotinamide-nucleotide adenylyltransferase</fullName>
        <ecNumber evidence="1">2.7.7.1</ecNumber>
    </submittedName>
</protein>
<dbReference type="GO" id="GO:0000309">
    <property type="term" value="F:nicotinamide-nucleotide adenylyltransferase activity"/>
    <property type="evidence" value="ECO:0007669"/>
    <property type="project" value="UniProtKB-EC"/>
</dbReference>
<organism evidence="1 2">
    <name type="scientific">Malassezia arunalokei</name>
    <dbReference type="NCBI Taxonomy" id="1514897"/>
    <lineage>
        <taxon>Eukaryota</taxon>
        <taxon>Fungi</taxon>
        <taxon>Dikarya</taxon>
        <taxon>Basidiomycota</taxon>
        <taxon>Ustilaginomycotina</taxon>
        <taxon>Malasseziomycetes</taxon>
        <taxon>Malasseziales</taxon>
        <taxon>Malasseziaceae</taxon>
        <taxon>Malassezia</taxon>
    </lineage>
</organism>
<dbReference type="GO" id="GO:0005634">
    <property type="term" value="C:nucleus"/>
    <property type="evidence" value="ECO:0007669"/>
    <property type="project" value="TreeGrafter"/>
</dbReference>
<keyword evidence="2" id="KW-1185">Reference proteome</keyword>
<proteinExistence type="predicted"/>
<evidence type="ECO:0000313" key="2">
    <source>
        <dbReference type="Proteomes" id="UP001217582"/>
    </source>
</evidence>
<gene>
    <name evidence="1" type="ORF">MARU1_003391</name>
</gene>
<dbReference type="GO" id="GO:0005737">
    <property type="term" value="C:cytoplasm"/>
    <property type="evidence" value="ECO:0007669"/>
    <property type="project" value="TreeGrafter"/>
</dbReference>
<keyword evidence="1" id="KW-0808">Transferase</keyword>
<sequence length="282" mass="31369">MSRWPVARSLALREALEHVSRGEPWRIAYTTHQDGLRLSGPSPAHIAVLDASFNPPTRAHAALASLPRTPSQPFDAHLLLFSVRNADKGRGRAGDASPIERLEMMELLAHELEAQHLQVVVALVDEPLVFAKSTLVHAHMHLSVPYRLYWLVGSDTLTRVFHPRYYDSEAHLEACCERFFGVQGSRMICAERSAASVQGTITTPTTAASEAWQFVHAPGPARTWYERGAIELRPISTDAAQLSSTAVRRFLHEASPEARRPQLCTMVPPSIADYLISHTMYH</sequence>
<evidence type="ECO:0000313" key="1">
    <source>
        <dbReference type="EMBL" id="WFD17341.1"/>
    </source>
</evidence>
<dbReference type="Gene3D" id="3.40.50.620">
    <property type="entry name" value="HUPs"/>
    <property type="match status" value="1"/>
</dbReference>